<evidence type="ECO:0000256" key="11">
    <source>
        <dbReference type="ARBA" id="ARBA00023002"/>
    </source>
</evidence>
<dbReference type="GO" id="GO:0005829">
    <property type="term" value="C:cytosol"/>
    <property type="evidence" value="ECO:0007669"/>
    <property type="project" value="TreeGrafter"/>
</dbReference>
<dbReference type="GO" id="GO:0006739">
    <property type="term" value="P:NADP+ metabolic process"/>
    <property type="evidence" value="ECO:0007669"/>
    <property type="project" value="UniProtKB-UniRule"/>
</dbReference>
<comment type="catalytic activity">
    <reaction evidence="1 14">
        <text>NAD(+) + NADPH = NADH + NADP(+)</text>
        <dbReference type="Rhea" id="RHEA:11692"/>
        <dbReference type="ChEBI" id="CHEBI:57540"/>
        <dbReference type="ChEBI" id="CHEBI:57783"/>
        <dbReference type="ChEBI" id="CHEBI:57945"/>
        <dbReference type="ChEBI" id="CHEBI:58349"/>
        <dbReference type="EC" id="1.6.1.1"/>
    </reaction>
</comment>
<evidence type="ECO:0000256" key="7">
    <source>
        <dbReference type="ARBA" id="ARBA00022490"/>
    </source>
</evidence>
<evidence type="ECO:0000256" key="10">
    <source>
        <dbReference type="ARBA" id="ARBA00022857"/>
    </source>
</evidence>
<dbReference type="EMBL" id="LFBU01000001">
    <property type="protein sequence ID" value="KMQ74888.1"/>
    <property type="molecule type" value="Genomic_DNA"/>
</dbReference>
<reference evidence="18 19" key="1">
    <citation type="submission" date="2015-06" db="EMBL/GenBank/DDBJ databases">
        <title>Marinobacter subterrani, a genetically tractable neutrophilic iron-oxidizing strain isolated from the Soudan Iron Mine.</title>
        <authorList>
            <person name="Bonis B.M."/>
            <person name="Gralnick J.A."/>
        </authorList>
    </citation>
    <scope>NUCLEOTIDE SEQUENCE [LARGE SCALE GENOMIC DNA]</scope>
    <source>
        <strain evidence="18 19">JG233</strain>
    </source>
</reference>
<dbReference type="GO" id="GO:0004148">
    <property type="term" value="F:dihydrolipoyl dehydrogenase (NADH) activity"/>
    <property type="evidence" value="ECO:0007669"/>
    <property type="project" value="TreeGrafter"/>
</dbReference>
<dbReference type="Proteomes" id="UP000036102">
    <property type="component" value="Unassembled WGS sequence"/>
</dbReference>
<organism evidence="18 19">
    <name type="scientific">Marinobacter subterrani</name>
    <dbReference type="NCBI Taxonomy" id="1658765"/>
    <lineage>
        <taxon>Bacteria</taxon>
        <taxon>Pseudomonadati</taxon>
        <taxon>Pseudomonadota</taxon>
        <taxon>Gammaproteobacteria</taxon>
        <taxon>Pseudomonadales</taxon>
        <taxon>Marinobacteraceae</taxon>
        <taxon>Marinobacter</taxon>
    </lineage>
</organism>
<keyword evidence="19" id="KW-1185">Reference proteome</keyword>
<keyword evidence="11 14" id="KW-0560">Oxidoreductase</keyword>
<keyword evidence="9 14" id="KW-0274">FAD</keyword>
<dbReference type="InterPro" id="IPR022962">
    <property type="entry name" value="STH_gammaproteobact"/>
</dbReference>
<dbReference type="SUPFAM" id="SSF55424">
    <property type="entry name" value="FAD/NAD-linked reductases, dimerisation (C-terminal) domain"/>
    <property type="match status" value="1"/>
</dbReference>
<evidence type="ECO:0000256" key="15">
    <source>
        <dbReference type="PIRSR" id="PIRSR000350-3"/>
    </source>
</evidence>
<dbReference type="InterPro" id="IPR036188">
    <property type="entry name" value="FAD/NAD-bd_sf"/>
</dbReference>
<evidence type="ECO:0000256" key="3">
    <source>
        <dbReference type="ARBA" id="ARBA00004496"/>
    </source>
</evidence>
<feature type="binding site" evidence="15">
    <location>
        <begin position="181"/>
        <end position="188"/>
    </location>
    <ligand>
        <name>NAD(+)</name>
        <dbReference type="ChEBI" id="CHEBI:57540"/>
    </ligand>
</feature>
<feature type="binding site" evidence="14">
    <location>
        <begin position="35"/>
        <end position="44"/>
    </location>
    <ligand>
        <name>FAD</name>
        <dbReference type="ChEBI" id="CHEBI:57692"/>
    </ligand>
</feature>
<comment type="subcellular location">
    <subcellularLocation>
        <location evidence="3 14">Cytoplasm</location>
    </subcellularLocation>
</comment>
<feature type="domain" description="FAD/NAD(P)-binding" evidence="17">
    <location>
        <begin position="6"/>
        <end position="324"/>
    </location>
</feature>
<feature type="binding site" evidence="15">
    <location>
        <position position="268"/>
    </location>
    <ligand>
        <name>NAD(+)</name>
        <dbReference type="ChEBI" id="CHEBI:57540"/>
    </ligand>
</feature>
<keyword evidence="8 14" id="KW-0285">Flavoprotein</keyword>
<evidence type="ECO:0000256" key="13">
    <source>
        <dbReference type="ARBA" id="ARBA00031183"/>
    </source>
</evidence>
<dbReference type="STRING" id="1658765.Msub_11083"/>
<dbReference type="PRINTS" id="PR00368">
    <property type="entry name" value="FADPNR"/>
</dbReference>
<dbReference type="InterPro" id="IPR023753">
    <property type="entry name" value="FAD/NAD-binding_dom"/>
</dbReference>
<evidence type="ECO:0000256" key="2">
    <source>
        <dbReference type="ARBA" id="ARBA00002842"/>
    </source>
</evidence>
<dbReference type="PRINTS" id="PR00411">
    <property type="entry name" value="PNDRDTASEI"/>
</dbReference>
<name>A0A0J7J8S1_9GAMM</name>
<dbReference type="Pfam" id="PF02852">
    <property type="entry name" value="Pyr_redox_dim"/>
    <property type="match status" value="1"/>
</dbReference>
<evidence type="ECO:0000256" key="12">
    <source>
        <dbReference type="ARBA" id="ARBA00023027"/>
    </source>
</evidence>
<feature type="binding site" evidence="15">
    <location>
        <position position="309"/>
    </location>
    <ligand>
        <name>FAD</name>
        <dbReference type="ChEBI" id="CHEBI:57692"/>
    </ligand>
</feature>
<dbReference type="SUPFAM" id="SSF51905">
    <property type="entry name" value="FAD/NAD(P)-binding domain"/>
    <property type="match status" value="1"/>
</dbReference>
<dbReference type="PIRSF" id="PIRSF000350">
    <property type="entry name" value="Mercury_reductase_MerA"/>
    <property type="match status" value="1"/>
</dbReference>
<dbReference type="AlphaFoldDB" id="A0A0J7J8S1"/>
<dbReference type="GO" id="GO:0003957">
    <property type="term" value="F:NAD(P)+ transhydrogenase (Si-specific) activity"/>
    <property type="evidence" value="ECO:0007669"/>
    <property type="project" value="UniProtKB-UniRule"/>
</dbReference>
<dbReference type="EC" id="1.6.1.1" evidence="5 14"/>
<dbReference type="RefSeq" id="WP_048495049.1">
    <property type="nucleotide sequence ID" value="NZ_LFBU01000001.1"/>
</dbReference>
<accession>A0A0J7J8S1</accession>
<proteinExistence type="inferred from homology"/>
<evidence type="ECO:0000259" key="16">
    <source>
        <dbReference type="Pfam" id="PF02852"/>
    </source>
</evidence>
<comment type="similarity">
    <text evidence="4 14">Belongs to the class-I pyridine nucleotide-disulfide oxidoreductase family.</text>
</comment>
<keyword evidence="12 14" id="KW-0520">NAD</keyword>
<feature type="domain" description="Pyridine nucleotide-disulphide oxidoreductase dimerisation" evidence="16">
    <location>
        <begin position="343"/>
        <end position="454"/>
    </location>
</feature>
<keyword evidence="18" id="KW-0670">Pyruvate</keyword>
<sequence>MAEHHYDVVVIGAGPSGEGAAMNATKHGKRVAIIEDKPTVGGNCTHWGTIPSKALRHSVKQIITFNTNQMFRDIGEPRWFSFPRVLQNAQKVIGKQVKLRTQFYSRNRIDLINGRASFIDQNRIEVRGSKSNEVLHFKQAIIATGSRPYLPPDVDFRHHRIYNSDTILNLSHTPRTLIIYGAGVIGSEYASIFAGLGVKVDLINPGSRLLNFLDDEISDALSYHLRNNGVLVRHNELYETVVGDDHGVVLSLQSGKKIRADAFLWCNGRSGNTERLGLDNIGLVPNGRGQLAVDEHYRTEVENIYAAGDVIGWPSLASAAYDQGRSASSDIVKDEFYRFVSDVPTGIYTIPEISSVGKTERELTEAKVPYEVGQAFFKDLARAQITGEAVGMLKLLFHRETRQILGIHCFGDQAAEIVHIGQAIMNQEGESNSLNYFINTTFNYPTMAEAYRVAALNGLNRIF</sequence>
<evidence type="ECO:0000256" key="14">
    <source>
        <dbReference type="HAMAP-Rule" id="MF_00247"/>
    </source>
</evidence>
<feature type="binding site" evidence="15">
    <location>
        <begin position="144"/>
        <end position="146"/>
    </location>
    <ligand>
        <name>FAD</name>
        <dbReference type="ChEBI" id="CHEBI:57692"/>
    </ligand>
</feature>
<keyword evidence="10 14" id="KW-0521">NADP</keyword>
<dbReference type="PANTHER" id="PTHR22912:SF93">
    <property type="entry name" value="SOLUBLE PYRIDINE NUCLEOTIDE TRANSHYDROGENASE"/>
    <property type="match status" value="1"/>
</dbReference>
<evidence type="ECO:0000256" key="9">
    <source>
        <dbReference type="ARBA" id="ARBA00022827"/>
    </source>
</evidence>
<comment type="caution">
    <text evidence="18">The sequence shown here is derived from an EMBL/GenBank/DDBJ whole genome shotgun (WGS) entry which is preliminary data.</text>
</comment>
<dbReference type="Gene3D" id="3.50.50.60">
    <property type="entry name" value="FAD/NAD(P)-binding domain"/>
    <property type="match status" value="2"/>
</dbReference>
<keyword evidence="7 14" id="KW-0963">Cytoplasm</keyword>
<dbReference type="PANTHER" id="PTHR22912">
    <property type="entry name" value="DISULFIDE OXIDOREDUCTASE"/>
    <property type="match status" value="1"/>
</dbReference>
<gene>
    <name evidence="14" type="primary">sthA</name>
    <name evidence="18" type="ORF">Msub_11083</name>
</gene>
<evidence type="ECO:0000256" key="8">
    <source>
        <dbReference type="ARBA" id="ARBA00022630"/>
    </source>
</evidence>
<evidence type="ECO:0000256" key="5">
    <source>
        <dbReference type="ARBA" id="ARBA00012772"/>
    </source>
</evidence>
<evidence type="ECO:0000313" key="19">
    <source>
        <dbReference type="Proteomes" id="UP000036102"/>
    </source>
</evidence>
<comment type="function">
    <text evidence="2 14">Conversion of NADPH, generated by peripheral catabolic pathways, to NADH, which can enter the respiratory chain for energy generation.</text>
</comment>
<dbReference type="InterPro" id="IPR004099">
    <property type="entry name" value="Pyr_nucl-diS_OxRdtase_dimer"/>
</dbReference>
<dbReference type="NCBIfam" id="NF003585">
    <property type="entry name" value="PRK05249.1"/>
    <property type="match status" value="1"/>
</dbReference>
<feature type="binding site" evidence="15">
    <location>
        <position position="53"/>
    </location>
    <ligand>
        <name>FAD</name>
        <dbReference type="ChEBI" id="CHEBI:57692"/>
    </ligand>
</feature>
<dbReference type="Gene3D" id="3.30.390.30">
    <property type="match status" value="1"/>
</dbReference>
<dbReference type="FunFam" id="3.30.390.30:FF:000002">
    <property type="entry name" value="Soluble pyridine nucleotide transhydrogenase"/>
    <property type="match status" value="1"/>
</dbReference>
<evidence type="ECO:0000256" key="1">
    <source>
        <dbReference type="ARBA" id="ARBA00001815"/>
    </source>
</evidence>
<dbReference type="InterPro" id="IPR050151">
    <property type="entry name" value="Class-I_Pyr_Nuc-Dis_Oxidored"/>
</dbReference>
<dbReference type="GO" id="GO:0006103">
    <property type="term" value="P:2-oxoglutarate metabolic process"/>
    <property type="evidence" value="ECO:0007669"/>
    <property type="project" value="TreeGrafter"/>
</dbReference>
<dbReference type="InterPro" id="IPR016156">
    <property type="entry name" value="FAD/NAD-linked_Rdtase_dimer_sf"/>
</dbReference>
<evidence type="ECO:0000256" key="4">
    <source>
        <dbReference type="ARBA" id="ARBA00007532"/>
    </source>
</evidence>
<evidence type="ECO:0000313" key="18">
    <source>
        <dbReference type="EMBL" id="KMQ74888.1"/>
    </source>
</evidence>
<comment type="cofactor">
    <cofactor evidence="14 15">
        <name>FAD</name>
        <dbReference type="ChEBI" id="CHEBI:57692"/>
    </cofactor>
    <text evidence="14 15">Binds 1 FAD per subunit.</text>
</comment>
<keyword evidence="15" id="KW-0547">Nucleotide-binding</keyword>
<dbReference type="FunFam" id="3.50.50.60:FF:000008">
    <property type="entry name" value="Soluble pyridine nucleotide transhydrogenase"/>
    <property type="match status" value="1"/>
</dbReference>
<dbReference type="HAMAP" id="MF_00247">
    <property type="entry name" value="SthA"/>
    <property type="match status" value="1"/>
</dbReference>
<dbReference type="Pfam" id="PF07992">
    <property type="entry name" value="Pyr_redox_2"/>
    <property type="match status" value="1"/>
</dbReference>
<protein>
    <recommendedName>
        <fullName evidence="6 14">Soluble pyridine nucleotide transhydrogenase</fullName>
        <shortName evidence="14">STH</shortName>
        <ecNumber evidence="5 14">1.6.1.1</ecNumber>
    </recommendedName>
    <alternativeName>
        <fullName evidence="13 14">NAD(P)(+) transhydrogenase [B-specific]</fullName>
    </alternativeName>
</protein>
<dbReference type="OrthoDB" id="9800167at2"/>
<dbReference type="GO" id="GO:0050660">
    <property type="term" value="F:flavin adenine dinucleotide binding"/>
    <property type="evidence" value="ECO:0007669"/>
    <property type="project" value="TreeGrafter"/>
</dbReference>
<evidence type="ECO:0000256" key="6">
    <source>
        <dbReference type="ARBA" id="ARBA00016603"/>
    </source>
</evidence>
<dbReference type="InterPro" id="IPR001100">
    <property type="entry name" value="Pyr_nuc-diS_OxRdtase"/>
</dbReference>
<dbReference type="PATRIC" id="fig|1658765.3.peg.1073"/>
<evidence type="ECO:0000259" key="17">
    <source>
        <dbReference type="Pfam" id="PF07992"/>
    </source>
</evidence>